<dbReference type="EMBL" id="ML119111">
    <property type="protein sequence ID" value="RPB15885.1"/>
    <property type="molecule type" value="Genomic_DNA"/>
</dbReference>
<evidence type="ECO:0008006" key="4">
    <source>
        <dbReference type="Google" id="ProtNLM"/>
    </source>
</evidence>
<dbReference type="Gene3D" id="3.40.50.410">
    <property type="entry name" value="von Willebrand factor, type A domain"/>
    <property type="match status" value="1"/>
</dbReference>
<feature type="compositionally biased region" description="Low complexity" evidence="1">
    <location>
        <begin position="379"/>
        <end position="399"/>
    </location>
</feature>
<dbReference type="AlphaFoldDB" id="A0A3N4LD26"/>
<feature type="compositionally biased region" description="Gly residues" evidence="1">
    <location>
        <begin position="49"/>
        <end position="59"/>
    </location>
</feature>
<dbReference type="PANTHER" id="PTHR34706:SF2">
    <property type="entry name" value="RFEF"/>
    <property type="match status" value="1"/>
</dbReference>
<proteinExistence type="predicted"/>
<dbReference type="SUPFAM" id="SSF53300">
    <property type="entry name" value="vWA-like"/>
    <property type="match status" value="1"/>
</dbReference>
<feature type="region of interest" description="Disordered" evidence="1">
    <location>
        <begin position="13"/>
        <end position="75"/>
    </location>
</feature>
<feature type="compositionally biased region" description="Low complexity" evidence="1">
    <location>
        <begin position="26"/>
        <end position="48"/>
    </location>
</feature>
<keyword evidence="3" id="KW-1185">Reference proteome</keyword>
<dbReference type="Proteomes" id="UP000277580">
    <property type="component" value="Unassembled WGS sequence"/>
</dbReference>
<feature type="compositionally biased region" description="Pro residues" evidence="1">
    <location>
        <begin position="407"/>
        <end position="423"/>
    </location>
</feature>
<gene>
    <name evidence="2" type="ORF">P167DRAFT_482227</name>
</gene>
<feature type="compositionally biased region" description="Low complexity" evidence="1">
    <location>
        <begin position="444"/>
        <end position="463"/>
    </location>
</feature>
<feature type="region of interest" description="Disordered" evidence="1">
    <location>
        <begin position="348"/>
        <end position="490"/>
    </location>
</feature>
<feature type="compositionally biased region" description="Low complexity" evidence="1">
    <location>
        <begin position="424"/>
        <end position="435"/>
    </location>
</feature>
<dbReference type="STRING" id="1392247.A0A3N4LD26"/>
<sequence length="490" mass="52130">MYNPYYNPQLASKIAASGGGAPPAPYGGQPAPYGAPQGQPYGQQPPQGQGQGQYGGYPPQGGPPGGPHGGYQPPQQQQYQAYVNSHILKECVKDKKIEHMYPDSRLFQIAQDIAGKDPVNTLCAHWGVPQEVGFDFVKLALFDVVFLLDDSGSMRFGDGLIDELKFILGNVAFATGLFDTDGFSVRFMNQDIKGDNIRTEKQAIDIVNTAKFEDVTPLATSLKNKILDPLVYAADSAGTLRKPILIIIITDGRPTDNVHGEFQSHIQRVSDHFQGRGVVSFQIAQVGNDKGAQDFLASLDKDKAIGRLIDCTSNFEMESAEWKSKGLTLTKHHWYTKLLLGSIDSTYDNKDEDSKAPTQGPGGQASPYGGSHGAPPPSQYGAPPHQQYGGPQQGQYGAPPHGGPQHGAPPQPYGAPPQSPYGQPPSGHQHPPGLQAGYGSQSAPLPYGQQPGGYSQPGPYTGQAPPAQYNPTQGPGGPGYGSSGAYPGKK</sequence>
<name>A0A3N4LD26_9PEZI</name>
<dbReference type="PANTHER" id="PTHR34706">
    <property type="entry name" value="SLR1338 PROTEIN"/>
    <property type="match status" value="1"/>
</dbReference>
<dbReference type="OrthoDB" id="2142040at2759"/>
<dbReference type="InParanoid" id="A0A3N4LD26"/>
<evidence type="ECO:0000313" key="2">
    <source>
        <dbReference type="EMBL" id="RPB15885.1"/>
    </source>
</evidence>
<protein>
    <recommendedName>
        <fullName evidence="4">VWFA domain-containing protein</fullName>
    </recommendedName>
</protein>
<dbReference type="InterPro" id="IPR036465">
    <property type="entry name" value="vWFA_dom_sf"/>
</dbReference>
<evidence type="ECO:0000256" key="1">
    <source>
        <dbReference type="SAM" id="MobiDB-lite"/>
    </source>
</evidence>
<accession>A0A3N4LD26</accession>
<organism evidence="2 3">
    <name type="scientific">Morchella conica CCBAS932</name>
    <dbReference type="NCBI Taxonomy" id="1392247"/>
    <lineage>
        <taxon>Eukaryota</taxon>
        <taxon>Fungi</taxon>
        <taxon>Dikarya</taxon>
        <taxon>Ascomycota</taxon>
        <taxon>Pezizomycotina</taxon>
        <taxon>Pezizomycetes</taxon>
        <taxon>Pezizales</taxon>
        <taxon>Morchellaceae</taxon>
        <taxon>Morchella</taxon>
    </lineage>
</organism>
<evidence type="ECO:0000313" key="3">
    <source>
        <dbReference type="Proteomes" id="UP000277580"/>
    </source>
</evidence>
<reference evidence="2 3" key="1">
    <citation type="journal article" date="2018" name="Nat. Ecol. Evol.">
        <title>Pezizomycetes genomes reveal the molecular basis of ectomycorrhizal truffle lifestyle.</title>
        <authorList>
            <person name="Murat C."/>
            <person name="Payen T."/>
            <person name="Noel B."/>
            <person name="Kuo A."/>
            <person name="Morin E."/>
            <person name="Chen J."/>
            <person name="Kohler A."/>
            <person name="Krizsan K."/>
            <person name="Balestrini R."/>
            <person name="Da Silva C."/>
            <person name="Montanini B."/>
            <person name="Hainaut M."/>
            <person name="Levati E."/>
            <person name="Barry K.W."/>
            <person name="Belfiori B."/>
            <person name="Cichocki N."/>
            <person name="Clum A."/>
            <person name="Dockter R.B."/>
            <person name="Fauchery L."/>
            <person name="Guy J."/>
            <person name="Iotti M."/>
            <person name="Le Tacon F."/>
            <person name="Lindquist E.A."/>
            <person name="Lipzen A."/>
            <person name="Malagnac F."/>
            <person name="Mello A."/>
            <person name="Molinier V."/>
            <person name="Miyauchi S."/>
            <person name="Poulain J."/>
            <person name="Riccioni C."/>
            <person name="Rubini A."/>
            <person name="Sitrit Y."/>
            <person name="Splivallo R."/>
            <person name="Traeger S."/>
            <person name="Wang M."/>
            <person name="Zifcakova L."/>
            <person name="Wipf D."/>
            <person name="Zambonelli A."/>
            <person name="Paolocci F."/>
            <person name="Nowrousian M."/>
            <person name="Ottonello S."/>
            <person name="Baldrian P."/>
            <person name="Spatafora J.W."/>
            <person name="Henrissat B."/>
            <person name="Nagy L.G."/>
            <person name="Aury J.M."/>
            <person name="Wincker P."/>
            <person name="Grigoriev I.V."/>
            <person name="Bonfante P."/>
            <person name="Martin F.M."/>
        </authorList>
    </citation>
    <scope>NUCLEOTIDE SEQUENCE [LARGE SCALE GENOMIC DNA]</scope>
    <source>
        <strain evidence="2 3">CCBAS932</strain>
    </source>
</reference>